<gene>
    <name evidence="1" type="ORF">skT53_29430</name>
</gene>
<evidence type="ECO:0000313" key="2">
    <source>
        <dbReference type="Proteomes" id="UP000593802"/>
    </source>
</evidence>
<sequence>MWWLHVGVSLFLAFSDLLGVSGAVQSPKTSHKYINAAHVSTHKASAYTKKNHTYASPYYRIIASHTKIRYRAR</sequence>
<keyword evidence="2" id="KW-1185">Reference proteome</keyword>
<reference evidence="1 2" key="1">
    <citation type="submission" date="2020-08" db="EMBL/GenBank/DDBJ databases">
        <title>Complete Genome Sequence of Effusibacillus dendaii Strain skT53, Isolated from Farmland soil.</title>
        <authorList>
            <person name="Konishi T."/>
            <person name="Kawasaki H."/>
        </authorList>
    </citation>
    <scope>NUCLEOTIDE SEQUENCE [LARGE SCALE GENOMIC DNA]</scope>
    <source>
        <strain evidence="2">skT53</strain>
    </source>
</reference>
<name>A0A7I8DCQ1_9BACL</name>
<dbReference type="EMBL" id="AP023366">
    <property type="protein sequence ID" value="BCJ87958.1"/>
    <property type="molecule type" value="Genomic_DNA"/>
</dbReference>
<accession>A0A7I8DCQ1</accession>
<evidence type="ECO:0000313" key="1">
    <source>
        <dbReference type="EMBL" id="BCJ87958.1"/>
    </source>
</evidence>
<organism evidence="1 2">
    <name type="scientific">Effusibacillus dendaii</name>
    <dbReference type="NCBI Taxonomy" id="2743772"/>
    <lineage>
        <taxon>Bacteria</taxon>
        <taxon>Bacillati</taxon>
        <taxon>Bacillota</taxon>
        <taxon>Bacilli</taxon>
        <taxon>Bacillales</taxon>
        <taxon>Alicyclobacillaceae</taxon>
        <taxon>Effusibacillus</taxon>
    </lineage>
</organism>
<dbReference type="AlphaFoldDB" id="A0A7I8DCQ1"/>
<proteinExistence type="predicted"/>
<dbReference type="Proteomes" id="UP000593802">
    <property type="component" value="Chromosome"/>
</dbReference>
<dbReference type="KEGG" id="eff:skT53_29430"/>
<protein>
    <submittedName>
        <fullName evidence="1">Uncharacterized protein</fullName>
    </submittedName>
</protein>